<proteinExistence type="inferred from homology"/>
<feature type="region of interest" description="Disordered" evidence="5">
    <location>
        <begin position="44"/>
        <end position="63"/>
    </location>
</feature>
<name>A0ABU9G353_9GAMM</name>
<gene>
    <name evidence="8" type="ORF">V6242_02720</name>
</gene>
<evidence type="ECO:0000256" key="1">
    <source>
        <dbReference type="ARBA" id="ARBA00004571"/>
    </source>
</evidence>
<evidence type="ECO:0000313" key="8">
    <source>
        <dbReference type="EMBL" id="MEL0612044.1"/>
    </source>
</evidence>
<dbReference type="EMBL" id="JBAKAR010000001">
    <property type="protein sequence ID" value="MEL0612044.1"/>
    <property type="molecule type" value="Genomic_DNA"/>
</dbReference>
<protein>
    <submittedName>
        <fullName evidence="8">Porin</fullName>
    </submittedName>
</protein>
<sequence>MKRTILAFAIPAVTGMVAPAYAANVYNTGGQTLDVYGRVEIDATNAGGNNSDSDKYTTDTQGDMTSSARLGLKGSTQINEDVSIFGKAEWQVAGETSDDNKFTTRYMYLGADFGEDGSVSFGQQYTPVYTSLVSTIDIFDQWGMEAQGGLYGESRQSGLAIYSNHYGPVTVQASYQFHNEDGTDVTGTNVGETENDVQNNAYSAAAVYDTGIGLNLRAAFANQTFENDAKINTYGAGADYAVGNLYMAFVYLGARADNGASSNSETNIDSYDLVGAYNINQYRLYTGYGVQRRSGSALTDAYEAVSSYKLGVEYNITSNALTWVEYRHNNGDLDTNYASSSDFNYDDASQHLGTNEIAVSAQYNF</sequence>
<organism evidence="8 9">
    <name type="scientific">Marinomonas arenicola</name>
    <dbReference type="NCBI Taxonomy" id="569601"/>
    <lineage>
        <taxon>Bacteria</taxon>
        <taxon>Pseudomonadati</taxon>
        <taxon>Pseudomonadota</taxon>
        <taxon>Gammaproteobacteria</taxon>
        <taxon>Oceanospirillales</taxon>
        <taxon>Oceanospirillaceae</taxon>
        <taxon>Marinomonas</taxon>
    </lineage>
</organism>
<evidence type="ECO:0000256" key="5">
    <source>
        <dbReference type="SAM" id="MobiDB-lite"/>
    </source>
</evidence>
<reference evidence="8 9" key="1">
    <citation type="submission" date="2024-02" db="EMBL/GenBank/DDBJ databases">
        <title>Bacteria isolated from the canopy kelp, Nereocystis luetkeana.</title>
        <authorList>
            <person name="Pfister C.A."/>
            <person name="Younker I.T."/>
            <person name="Light S.H."/>
        </authorList>
    </citation>
    <scope>NUCLEOTIDE SEQUENCE [LARGE SCALE GENOMIC DNA]</scope>
    <source>
        <strain evidence="8 9">TI.4.07</strain>
    </source>
</reference>
<dbReference type="Gene3D" id="2.40.160.10">
    <property type="entry name" value="Porin"/>
    <property type="match status" value="1"/>
</dbReference>
<evidence type="ECO:0000256" key="3">
    <source>
        <dbReference type="ARBA" id="ARBA00022729"/>
    </source>
</evidence>
<keyword evidence="9" id="KW-1185">Reference proteome</keyword>
<dbReference type="InterPro" id="IPR033900">
    <property type="entry name" value="Gram_neg_porin_domain"/>
</dbReference>
<evidence type="ECO:0000256" key="6">
    <source>
        <dbReference type="SAM" id="SignalP"/>
    </source>
</evidence>
<dbReference type="PANTHER" id="PTHR34501:SF2">
    <property type="entry name" value="OUTER MEMBRANE PORIN F-RELATED"/>
    <property type="match status" value="1"/>
</dbReference>
<dbReference type="Pfam" id="PF13609">
    <property type="entry name" value="Porin_4"/>
    <property type="match status" value="1"/>
</dbReference>
<evidence type="ECO:0000256" key="2">
    <source>
        <dbReference type="ARBA" id="ARBA00007539"/>
    </source>
</evidence>
<comment type="caution">
    <text evidence="8">The sequence shown here is derived from an EMBL/GenBank/DDBJ whole genome shotgun (WGS) entry which is preliminary data.</text>
</comment>
<dbReference type="Proteomes" id="UP001379949">
    <property type="component" value="Unassembled WGS sequence"/>
</dbReference>
<dbReference type="InterPro" id="IPR050298">
    <property type="entry name" value="Gram-neg_bact_OMP"/>
</dbReference>
<evidence type="ECO:0000256" key="4">
    <source>
        <dbReference type="ARBA" id="ARBA00023136"/>
    </source>
</evidence>
<comment type="subcellular location">
    <subcellularLocation>
        <location evidence="1">Cell outer membrane</location>
        <topology evidence="1">Multi-pass membrane protein</topology>
    </subcellularLocation>
</comment>
<accession>A0ABU9G353</accession>
<dbReference type="InterPro" id="IPR001897">
    <property type="entry name" value="Porin_gammaproteobac"/>
</dbReference>
<comment type="similarity">
    <text evidence="2">Belongs to the Gram-negative porin family.</text>
</comment>
<dbReference type="CDD" id="cd00342">
    <property type="entry name" value="gram_neg_porins"/>
    <property type="match status" value="1"/>
</dbReference>
<evidence type="ECO:0000259" key="7">
    <source>
        <dbReference type="Pfam" id="PF13609"/>
    </source>
</evidence>
<keyword evidence="4" id="KW-0472">Membrane</keyword>
<evidence type="ECO:0000313" key="9">
    <source>
        <dbReference type="Proteomes" id="UP001379949"/>
    </source>
</evidence>
<dbReference type="PRINTS" id="PR00183">
    <property type="entry name" value="ECOLIPORIN"/>
</dbReference>
<feature type="chain" id="PRO_5047024799" evidence="6">
    <location>
        <begin position="23"/>
        <end position="365"/>
    </location>
</feature>
<keyword evidence="3 6" id="KW-0732">Signal</keyword>
<dbReference type="SUPFAM" id="SSF56935">
    <property type="entry name" value="Porins"/>
    <property type="match status" value="1"/>
</dbReference>
<dbReference type="InterPro" id="IPR023614">
    <property type="entry name" value="Porin_dom_sf"/>
</dbReference>
<dbReference type="RefSeq" id="WP_341566224.1">
    <property type="nucleotide sequence ID" value="NZ_JBAKAR010000001.1"/>
</dbReference>
<feature type="signal peptide" evidence="6">
    <location>
        <begin position="1"/>
        <end position="22"/>
    </location>
</feature>
<feature type="domain" description="Porin" evidence="7">
    <location>
        <begin position="16"/>
        <end position="332"/>
    </location>
</feature>
<dbReference type="PANTHER" id="PTHR34501">
    <property type="entry name" value="PROTEIN YDDL-RELATED"/>
    <property type="match status" value="1"/>
</dbReference>